<evidence type="ECO:0000313" key="2">
    <source>
        <dbReference type="Proteomes" id="UP001177670"/>
    </source>
</evidence>
<sequence>MMKSKADAKPVFPSYHRASRSSSTIHGMNWDFSGTRQYPSAFLRPSVSLERQSGSW</sequence>
<keyword evidence="2" id="KW-1185">Reference proteome</keyword>
<reference evidence="1" key="1">
    <citation type="submission" date="2021-10" db="EMBL/GenBank/DDBJ databases">
        <title>Melipona bicolor Genome sequencing and assembly.</title>
        <authorList>
            <person name="Araujo N.S."/>
            <person name="Arias M.C."/>
        </authorList>
    </citation>
    <scope>NUCLEOTIDE SEQUENCE</scope>
    <source>
        <strain evidence="1">USP_2M_L1-L4_2017</strain>
        <tissue evidence="1">Whole body</tissue>
    </source>
</reference>
<gene>
    <name evidence="1" type="ORF">K0M31_002077</name>
</gene>
<dbReference type="AlphaFoldDB" id="A0AA40GGW0"/>
<proteinExistence type="predicted"/>
<dbReference type="Proteomes" id="UP001177670">
    <property type="component" value="Unassembled WGS sequence"/>
</dbReference>
<organism evidence="1 2">
    <name type="scientific">Melipona bicolor</name>
    <dbReference type="NCBI Taxonomy" id="60889"/>
    <lineage>
        <taxon>Eukaryota</taxon>
        <taxon>Metazoa</taxon>
        <taxon>Ecdysozoa</taxon>
        <taxon>Arthropoda</taxon>
        <taxon>Hexapoda</taxon>
        <taxon>Insecta</taxon>
        <taxon>Pterygota</taxon>
        <taxon>Neoptera</taxon>
        <taxon>Endopterygota</taxon>
        <taxon>Hymenoptera</taxon>
        <taxon>Apocrita</taxon>
        <taxon>Aculeata</taxon>
        <taxon>Apoidea</taxon>
        <taxon>Anthophila</taxon>
        <taxon>Apidae</taxon>
        <taxon>Melipona</taxon>
    </lineage>
</organism>
<evidence type="ECO:0000313" key="1">
    <source>
        <dbReference type="EMBL" id="KAK1137573.1"/>
    </source>
</evidence>
<dbReference type="EMBL" id="JAHYIQ010000001">
    <property type="protein sequence ID" value="KAK1137573.1"/>
    <property type="molecule type" value="Genomic_DNA"/>
</dbReference>
<comment type="caution">
    <text evidence="1">The sequence shown here is derived from an EMBL/GenBank/DDBJ whole genome shotgun (WGS) entry which is preliminary data.</text>
</comment>
<protein>
    <submittedName>
        <fullName evidence="1">Uncharacterized protein</fullName>
    </submittedName>
</protein>
<accession>A0AA40GGW0</accession>
<name>A0AA40GGW0_9HYME</name>